<evidence type="ECO:0000259" key="2">
    <source>
        <dbReference type="Pfam" id="PF04480"/>
    </source>
</evidence>
<feature type="region of interest" description="Disordered" evidence="1">
    <location>
        <begin position="118"/>
        <end position="175"/>
    </location>
</feature>
<dbReference type="InterPro" id="IPR007569">
    <property type="entry name" value="DUF559"/>
</dbReference>
<dbReference type="Pfam" id="PF04480">
    <property type="entry name" value="DUF559"/>
    <property type="match status" value="1"/>
</dbReference>
<dbReference type="PANTHER" id="PTHR38590:SF1">
    <property type="entry name" value="BLL0828 PROTEIN"/>
    <property type="match status" value="1"/>
</dbReference>
<dbReference type="PANTHER" id="PTHR38590">
    <property type="entry name" value="BLL0828 PROTEIN"/>
    <property type="match status" value="1"/>
</dbReference>
<dbReference type="Proteomes" id="UP001267878">
    <property type="component" value="Unassembled WGS sequence"/>
</dbReference>
<organism evidence="3 4">
    <name type="scientific">Agrilutibacter niabensis</name>
    <dbReference type="NCBI Taxonomy" id="380628"/>
    <lineage>
        <taxon>Bacteria</taxon>
        <taxon>Pseudomonadati</taxon>
        <taxon>Pseudomonadota</taxon>
        <taxon>Gammaproteobacteria</taxon>
        <taxon>Lysobacterales</taxon>
        <taxon>Lysobacteraceae</taxon>
        <taxon>Agrilutibacter</taxon>
    </lineage>
</organism>
<keyword evidence="3" id="KW-0378">Hydrolase</keyword>
<feature type="compositionally biased region" description="Basic residues" evidence="1">
    <location>
        <begin position="166"/>
        <end position="175"/>
    </location>
</feature>
<keyword evidence="3" id="KW-0540">Nuclease</keyword>
<dbReference type="CDD" id="cd01038">
    <property type="entry name" value="Endonuclease_DUF559"/>
    <property type="match status" value="1"/>
</dbReference>
<accession>A0ABU1VTT0</accession>
<keyword evidence="3" id="KW-0255">Endonuclease</keyword>
<protein>
    <submittedName>
        <fullName evidence="3">Very-short-patch-repair endonuclease</fullName>
    </submittedName>
</protein>
<feature type="domain" description="DUF559" evidence="2">
    <location>
        <begin position="5"/>
        <end position="111"/>
    </location>
</feature>
<keyword evidence="4" id="KW-1185">Reference proteome</keyword>
<dbReference type="Gene3D" id="3.40.960.10">
    <property type="entry name" value="VSR Endonuclease"/>
    <property type="match status" value="1"/>
</dbReference>
<feature type="compositionally biased region" description="Basic and acidic residues" evidence="1">
    <location>
        <begin position="128"/>
        <end position="161"/>
    </location>
</feature>
<dbReference type="GO" id="GO:0004519">
    <property type="term" value="F:endonuclease activity"/>
    <property type="evidence" value="ECO:0007669"/>
    <property type="project" value="UniProtKB-KW"/>
</dbReference>
<gene>
    <name evidence="3" type="ORF">J2X04_003009</name>
</gene>
<reference evidence="3 4" key="1">
    <citation type="submission" date="2023-07" db="EMBL/GenBank/DDBJ databases">
        <title>Sorghum-associated microbial communities from plants grown in Nebraska, USA.</title>
        <authorList>
            <person name="Schachtman D."/>
        </authorList>
    </citation>
    <scope>NUCLEOTIDE SEQUENCE [LARGE SCALE GENOMIC DNA]</scope>
    <source>
        <strain evidence="3 4">BE187</strain>
    </source>
</reference>
<evidence type="ECO:0000313" key="4">
    <source>
        <dbReference type="Proteomes" id="UP001267878"/>
    </source>
</evidence>
<sequence length="175" mass="20252">MRGKRDTTRARILRREQTEAERHLWRFLRNRQLQGFKFRRQHPIGPYFADFACPERRLVVELDGSQHLAFAAEDGHRTRALQRLGYRVARFWNDDVLLRTAQVLDAIVAALHVPSPCVAPQRCPSPRKRGEGSRPPADESASRNDRAVESRAVECRPDKPPSPRIAGRRSKRRSR</sequence>
<name>A0ABU1VTT0_9GAMM</name>
<comment type="caution">
    <text evidence="3">The sequence shown here is derived from an EMBL/GenBank/DDBJ whole genome shotgun (WGS) entry which is preliminary data.</text>
</comment>
<evidence type="ECO:0000313" key="3">
    <source>
        <dbReference type="EMBL" id="MDR7100628.1"/>
    </source>
</evidence>
<proteinExistence type="predicted"/>
<dbReference type="InterPro" id="IPR011335">
    <property type="entry name" value="Restrct_endonuc-II-like"/>
</dbReference>
<dbReference type="SUPFAM" id="SSF52980">
    <property type="entry name" value="Restriction endonuclease-like"/>
    <property type="match status" value="1"/>
</dbReference>
<dbReference type="InterPro" id="IPR047216">
    <property type="entry name" value="Endonuclease_DUF559_bact"/>
</dbReference>
<dbReference type="EMBL" id="JAVDVW010000002">
    <property type="protein sequence ID" value="MDR7100628.1"/>
    <property type="molecule type" value="Genomic_DNA"/>
</dbReference>
<evidence type="ECO:0000256" key="1">
    <source>
        <dbReference type="SAM" id="MobiDB-lite"/>
    </source>
</evidence>